<keyword evidence="2" id="KW-1185">Reference proteome</keyword>
<dbReference type="Proteomes" id="UP001215280">
    <property type="component" value="Unassembled WGS sequence"/>
</dbReference>
<name>A0AAD7KDE2_9AGAR</name>
<dbReference type="AlphaFoldDB" id="A0AAD7KDE2"/>
<dbReference type="InterPro" id="IPR037056">
    <property type="entry name" value="RNase_H1_N_sf"/>
</dbReference>
<protein>
    <submittedName>
        <fullName evidence="1">Uncharacterized protein</fullName>
    </submittedName>
</protein>
<evidence type="ECO:0000313" key="2">
    <source>
        <dbReference type="Proteomes" id="UP001215280"/>
    </source>
</evidence>
<dbReference type="Gene3D" id="3.40.970.10">
    <property type="entry name" value="Ribonuclease H1, N-terminal domain"/>
    <property type="match status" value="1"/>
</dbReference>
<accession>A0AAD7KDE2</accession>
<organism evidence="1 2">
    <name type="scientific">Mycena maculata</name>
    <dbReference type="NCBI Taxonomy" id="230809"/>
    <lineage>
        <taxon>Eukaryota</taxon>
        <taxon>Fungi</taxon>
        <taxon>Dikarya</taxon>
        <taxon>Basidiomycota</taxon>
        <taxon>Agaricomycotina</taxon>
        <taxon>Agaricomycetes</taxon>
        <taxon>Agaricomycetidae</taxon>
        <taxon>Agaricales</taxon>
        <taxon>Marasmiineae</taxon>
        <taxon>Mycenaceae</taxon>
        <taxon>Mycena</taxon>
    </lineage>
</organism>
<gene>
    <name evidence="1" type="ORF">DFH07DRAFT_765317</name>
</gene>
<comment type="caution">
    <text evidence="1">The sequence shown here is derived from an EMBL/GenBank/DDBJ whole genome shotgun (WGS) entry which is preliminary data.</text>
</comment>
<evidence type="ECO:0000313" key="1">
    <source>
        <dbReference type="EMBL" id="KAJ7780832.1"/>
    </source>
</evidence>
<reference evidence="1" key="1">
    <citation type="submission" date="2023-03" db="EMBL/GenBank/DDBJ databases">
        <title>Massive genome expansion in bonnet fungi (Mycena s.s.) driven by repeated elements and novel gene families across ecological guilds.</title>
        <authorList>
            <consortium name="Lawrence Berkeley National Laboratory"/>
            <person name="Harder C.B."/>
            <person name="Miyauchi S."/>
            <person name="Viragh M."/>
            <person name="Kuo A."/>
            <person name="Thoen E."/>
            <person name="Andreopoulos B."/>
            <person name="Lu D."/>
            <person name="Skrede I."/>
            <person name="Drula E."/>
            <person name="Henrissat B."/>
            <person name="Morin E."/>
            <person name="Kohler A."/>
            <person name="Barry K."/>
            <person name="LaButti K."/>
            <person name="Morin E."/>
            <person name="Salamov A."/>
            <person name="Lipzen A."/>
            <person name="Mereny Z."/>
            <person name="Hegedus B."/>
            <person name="Baldrian P."/>
            <person name="Stursova M."/>
            <person name="Weitz H."/>
            <person name="Taylor A."/>
            <person name="Grigoriev I.V."/>
            <person name="Nagy L.G."/>
            <person name="Martin F."/>
            <person name="Kauserud H."/>
        </authorList>
    </citation>
    <scope>NUCLEOTIDE SEQUENCE</scope>
    <source>
        <strain evidence="1">CBHHK188m</strain>
    </source>
</reference>
<sequence>MTDTSLRASENNSSSSHAELDELLKRLSELTRMSLDMTRLCLDVQETVPGIALARQASEMMRGCMDLRVAIPELFARLTGAGPEYADPELAAVDWVEAVARTPDEMDAYYPPGIGDDISWHVVCIGREPGLYASVNEADRQIRGVPNQFRQKKTSRVEALTFYRLRHSKQQVRKMVPIPVDATAAEVEAALAPTDPPNAAALVALASD</sequence>
<proteinExistence type="predicted"/>
<dbReference type="EMBL" id="JARJLG010000005">
    <property type="protein sequence ID" value="KAJ7780832.1"/>
    <property type="molecule type" value="Genomic_DNA"/>
</dbReference>